<evidence type="ECO:0000256" key="1">
    <source>
        <dbReference type="ARBA" id="ARBA00006484"/>
    </source>
</evidence>
<protein>
    <submittedName>
        <fullName evidence="4">Short-chain dehydrogenase/reductase SDR</fullName>
    </submittedName>
</protein>
<dbReference type="PROSITE" id="PS00061">
    <property type="entry name" value="ADH_SHORT"/>
    <property type="match status" value="1"/>
</dbReference>
<dbReference type="KEGG" id="cpi:Cpin_4381"/>
<dbReference type="PIRSF" id="PIRSF000126">
    <property type="entry name" value="11-beta-HSD1"/>
    <property type="match status" value="1"/>
</dbReference>
<organism evidence="4 5">
    <name type="scientific">Chitinophaga pinensis (strain ATCC 43595 / DSM 2588 / LMG 13176 / NBRC 15968 / NCIMB 11800 / UQM 2034)</name>
    <dbReference type="NCBI Taxonomy" id="485918"/>
    <lineage>
        <taxon>Bacteria</taxon>
        <taxon>Pseudomonadati</taxon>
        <taxon>Bacteroidota</taxon>
        <taxon>Chitinophagia</taxon>
        <taxon>Chitinophagales</taxon>
        <taxon>Chitinophagaceae</taxon>
        <taxon>Chitinophaga</taxon>
    </lineage>
</organism>
<dbReference type="PRINTS" id="PR00080">
    <property type="entry name" value="SDRFAMILY"/>
</dbReference>
<dbReference type="RefSeq" id="WP_012791995.1">
    <property type="nucleotide sequence ID" value="NC_013132.1"/>
</dbReference>
<dbReference type="PANTHER" id="PTHR43115">
    <property type="entry name" value="DEHYDROGENASE/REDUCTASE SDR FAMILY MEMBER 11"/>
    <property type="match status" value="1"/>
</dbReference>
<dbReference type="Proteomes" id="UP000002215">
    <property type="component" value="Chromosome"/>
</dbReference>
<dbReference type="SUPFAM" id="SSF51735">
    <property type="entry name" value="NAD(P)-binding Rossmann-fold domains"/>
    <property type="match status" value="1"/>
</dbReference>
<name>A0A979G6S2_CHIPD</name>
<dbReference type="InterPro" id="IPR020904">
    <property type="entry name" value="Sc_DH/Rdtase_CS"/>
</dbReference>
<keyword evidence="2" id="KW-0560">Oxidoreductase</keyword>
<dbReference type="GO" id="GO:0016616">
    <property type="term" value="F:oxidoreductase activity, acting on the CH-OH group of donors, NAD or NADP as acceptor"/>
    <property type="evidence" value="ECO:0007669"/>
    <property type="project" value="UniProtKB-ARBA"/>
</dbReference>
<dbReference type="PANTHER" id="PTHR43115:SF4">
    <property type="entry name" value="DEHYDROGENASE_REDUCTASE SDR FAMILY MEMBER 11"/>
    <property type="match status" value="1"/>
</dbReference>
<sequence>MELKGKVALITGASSGIGKGVAIVLAAKGVKVCLAARRTKLLQAVADEIRQAGGEALVIEMDVADKTSVSKGVQQLIHHFGGIDILVNNAGIMPTADIDTFKVDEWEAMVDINIKGVLNVTAAVLPAFIKQSSGHIINLSSIAGRKLFKGLAVYCGTKHFVSAFSDIMRMEIGKKHNIRVTSIQPGAVETNLYDQITDEDYKKGMEGLREQMTFLSPEDIAHSMTYALEAPAHVDVSELFILPTNQEW</sequence>
<dbReference type="EMBL" id="CP001699">
    <property type="protein sequence ID" value="ACU61827.1"/>
    <property type="molecule type" value="Genomic_DNA"/>
</dbReference>
<dbReference type="PRINTS" id="PR00081">
    <property type="entry name" value="GDHRDH"/>
</dbReference>
<evidence type="ECO:0000313" key="4">
    <source>
        <dbReference type="EMBL" id="ACU61827.1"/>
    </source>
</evidence>
<evidence type="ECO:0000313" key="5">
    <source>
        <dbReference type="Proteomes" id="UP000002215"/>
    </source>
</evidence>
<reference evidence="4 5" key="2">
    <citation type="journal article" date="2010" name="Stand. Genomic Sci.">
        <title>Complete genome sequence of Chitinophaga pinensis type strain (UQM 2034).</title>
        <authorList>
            <person name="Glavina Del Rio T."/>
            <person name="Abt B."/>
            <person name="Spring S."/>
            <person name="Lapidus A."/>
            <person name="Nolan M."/>
            <person name="Tice H."/>
            <person name="Copeland A."/>
            <person name="Cheng J.F."/>
            <person name="Chen F."/>
            <person name="Bruce D."/>
            <person name="Goodwin L."/>
            <person name="Pitluck S."/>
            <person name="Ivanova N."/>
            <person name="Mavromatis K."/>
            <person name="Mikhailova N."/>
            <person name="Pati A."/>
            <person name="Chen A."/>
            <person name="Palaniappan K."/>
            <person name="Land M."/>
            <person name="Hauser L."/>
            <person name="Chang Y.J."/>
            <person name="Jeffries C.D."/>
            <person name="Chain P."/>
            <person name="Saunders E."/>
            <person name="Detter J.C."/>
            <person name="Brettin T."/>
            <person name="Rohde M."/>
            <person name="Goker M."/>
            <person name="Bristow J."/>
            <person name="Eisen J.A."/>
            <person name="Markowitz V."/>
            <person name="Hugenholtz P."/>
            <person name="Kyrpides N.C."/>
            <person name="Klenk H.P."/>
            <person name="Lucas S."/>
        </authorList>
    </citation>
    <scope>NUCLEOTIDE SEQUENCE [LARGE SCALE GENOMIC DNA]</scope>
    <source>
        <strain evidence="5">ATCC 43595 / DSM 2588 / LMG 13176 / NBRC 15968 / NCIMB 11800 / UQM 2034</strain>
    </source>
</reference>
<dbReference type="Gene3D" id="3.40.50.720">
    <property type="entry name" value="NAD(P)-binding Rossmann-like Domain"/>
    <property type="match status" value="1"/>
</dbReference>
<comment type="similarity">
    <text evidence="1 3">Belongs to the short-chain dehydrogenases/reductases (SDR) family.</text>
</comment>
<dbReference type="Pfam" id="PF00106">
    <property type="entry name" value="adh_short"/>
    <property type="match status" value="1"/>
</dbReference>
<reference evidence="5" key="1">
    <citation type="submission" date="2009-08" db="EMBL/GenBank/DDBJ databases">
        <title>The complete genome of Chitinophaga pinensis DSM 2588.</title>
        <authorList>
            <consortium name="US DOE Joint Genome Institute (JGI-PGF)"/>
            <person name="Lucas S."/>
            <person name="Copeland A."/>
            <person name="Lapidus A."/>
            <person name="Glavina del Rio T."/>
            <person name="Dalin E."/>
            <person name="Tice H."/>
            <person name="Bruce D."/>
            <person name="Goodwin L."/>
            <person name="Pitluck S."/>
            <person name="Kyrpides N."/>
            <person name="Mavromatis K."/>
            <person name="Ivanova N."/>
            <person name="Mikhailova N."/>
            <person name="Sims D."/>
            <person name="Meinche L."/>
            <person name="Brettin T."/>
            <person name="Detter J.C."/>
            <person name="Han C."/>
            <person name="Larimer F."/>
            <person name="Land M."/>
            <person name="Hauser L."/>
            <person name="Markowitz V."/>
            <person name="Cheng J.-F."/>
            <person name="Hugenholtz P."/>
            <person name="Woyke T."/>
            <person name="Wu D."/>
            <person name="Spring S."/>
            <person name="Klenk H.-P."/>
            <person name="Eisen J.A."/>
        </authorList>
    </citation>
    <scope>NUCLEOTIDE SEQUENCE [LARGE SCALE GENOMIC DNA]</scope>
    <source>
        <strain evidence="5">ATCC 43595 / DSM 2588 / LMG 13176 / NBRC 15968 / NCIMB 11800 / UQM 2034</strain>
    </source>
</reference>
<accession>A0A979G6S2</accession>
<dbReference type="AlphaFoldDB" id="A0A979G6S2"/>
<evidence type="ECO:0000256" key="3">
    <source>
        <dbReference type="RuleBase" id="RU000363"/>
    </source>
</evidence>
<proteinExistence type="inferred from homology"/>
<dbReference type="InterPro" id="IPR002347">
    <property type="entry name" value="SDR_fam"/>
</dbReference>
<dbReference type="InterPro" id="IPR036291">
    <property type="entry name" value="NAD(P)-bd_dom_sf"/>
</dbReference>
<gene>
    <name evidence="4" type="ordered locus">Cpin_4381</name>
</gene>
<dbReference type="FunFam" id="3.40.50.720:FF:000047">
    <property type="entry name" value="NADP-dependent L-serine/L-allo-threonine dehydrogenase"/>
    <property type="match status" value="1"/>
</dbReference>
<dbReference type="OrthoDB" id="9775296at2"/>
<evidence type="ECO:0000256" key="2">
    <source>
        <dbReference type="ARBA" id="ARBA00023002"/>
    </source>
</evidence>